<organism evidence="8 9">
    <name type="scientific">Candidatus Thalassarchaeum betae</name>
    <dbReference type="NCBI Taxonomy" id="2599289"/>
    <lineage>
        <taxon>Archaea</taxon>
        <taxon>Methanobacteriati</taxon>
        <taxon>Thermoplasmatota</taxon>
        <taxon>Candidatus Poseidoniia</taxon>
        <taxon>Candidatus Poseidoniales</taxon>
        <taxon>Candidatus Thalassarchaeaceae</taxon>
        <taxon>Candidatus Thalassarchaeum</taxon>
    </lineage>
</organism>
<feature type="transmembrane region" description="Helical" evidence="6">
    <location>
        <begin position="247"/>
        <end position="268"/>
    </location>
</feature>
<dbReference type="Pfam" id="PF03176">
    <property type="entry name" value="MMPL"/>
    <property type="match status" value="1"/>
</dbReference>
<feature type="domain" description="SSD" evidence="7">
    <location>
        <begin position="253"/>
        <end position="361"/>
    </location>
</feature>
<dbReference type="GO" id="GO:0005886">
    <property type="term" value="C:plasma membrane"/>
    <property type="evidence" value="ECO:0007669"/>
    <property type="project" value="UniProtKB-SubCell"/>
</dbReference>
<feature type="transmembrane region" description="Helical" evidence="6">
    <location>
        <begin position="214"/>
        <end position="235"/>
    </location>
</feature>
<evidence type="ECO:0000313" key="8">
    <source>
        <dbReference type="EMBL" id="PXF20775.1"/>
    </source>
</evidence>
<dbReference type="InterPro" id="IPR004869">
    <property type="entry name" value="MMPL_dom"/>
</dbReference>
<proteinExistence type="predicted"/>
<keyword evidence="3 6" id="KW-0812">Transmembrane</keyword>
<feature type="transmembrane region" description="Helical" evidence="6">
    <location>
        <begin position="274"/>
        <end position="296"/>
    </location>
</feature>
<evidence type="ECO:0000256" key="6">
    <source>
        <dbReference type="SAM" id="Phobius"/>
    </source>
</evidence>
<evidence type="ECO:0000256" key="5">
    <source>
        <dbReference type="ARBA" id="ARBA00023136"/>
    </source>
</evidence>
<sequence length="361" mass="39418">MVIYVESEDYNVTTIPILEEIDKVERALNPMRNDDGEDSVIYVLSISTVIKEVNSSAGRVVKSFFSGVAEAIGSDELSDQVNDTIDANQDILGNYAIPDQQERVDQILQEMPPNALAKLVRDVGRDADGDGIKEAELAGYWNRAVIIIGISDDLGNTTISQLIEDTQNKINAIPEIDENGVSSWERINLTMTLTGPVPITNAVTEKSFEMFWDVFPYGILFVALGLFLFHCDLLQTGRIRFVQGVKVVIIAGLPTLCSVWITMGIIGFTNYEVTMTVIIVGPIILALGVSYGLHITNRYAESKGTPQEKMAEAMNSTGKAVLLSALTTIIGFISLTFTPMKPIQTVGWSLAGGIVVVYIMT</sequence>
<comment type="subcellular location">
    <subcellularLocation>
        <location evidence="1">Cell membrane</location>
        <topology evidence="1">Multi-pass membrane protein</topology>
    </subcellularLocation>
</comment>
<keyword evidence="5 6" id="KW-0472">Membrane</keyword>
<dbReference type="InterPro" id="IPR050545">
    <property type="entry name" value="Mycobact_MmpL"/>
</dbReference>
<dbReference type="PANTHER" id="PTHR33406:SF12">
    <property type="entry name" value="BLR2997 PROTEIN"/>
    <property type="match status" value="1"/>
</dbReference>
<dbReference type="InterPro" id="IPR000731">
    <property type="entry name" value="SSD"/>
</dbReference>
<evidence type="ECO:0000256" key="1">
    <source>
        <dbReference type="ARBA" id="ARBA00004651"/>
    </source>
</evidence>
<evidence type="ECO:0000256" key="3">
    <source>
        <dbReference type="ARBA" id="ARBA00022692"/>
    </source>
</evidence>
<feature type="transmembrane region" description="Helical" evidence="6">
    <location>
        <begin position="343"/>
        <end position="360"/>
    </location>
</feature>
<dbReference type="SUPFAM" id="SSF82866">
    <property type="entry name" value="Multidrug efflux transporter AcrB transmembrane domain"/>
    <property type="match status" value="1"/>
</dbReference>
<evidence type="ECO:0000256" key="2">
    <source>
        <dbReference type="ARBA" id="ARBA00022475"/>
    </source>
</evidence>
<reference evidence="8 9" key="1">
    <citation type="journal article" date="2015" name="Nat. Commun.">
        <title>Genomic and transcriptomic evidence for scavenging of diverse organic compounds by widespread deep-sea archaea.</title>
        <authorList>
            <person name="Li M."/>
            <person name="Baker B.J."/>
            <person name="Anantharaman K."/>
            <person name="Jain S."/>
            <person name="Breier J.A."/>
            <person name="Dick G.J."/>
        </authorList>
    </citation>
    <scope>NUCLEOTIDE SEQUENCE [LARGE SCALE GENOMIC DNA]</scope>
    <source>
        <strain evidence="8">Cayman_51_deep</strain>
    </source>
</reference>
<gene>
    <name evidence="8" type="ORF">CXX69_06590</name>
</gene>
<feature type="non-terminal residue" evidence="8">
    <location>
        <position position="361"/>
    </location>
</feature>
<keyword evidence="2" id="KW-1003">Cell membrane</keyword>
<dbReference type="AlphaFoldDB" id="A0A2V3HP10"/>
<feature type="transmembrane region" description="Helical" evidence="6">
    <location>
        <begin position="317"/>
        <end position="337"/>
    </location>
</feature>
<keyword evidence="4 6" id="KW-1133">Transmembrane helix</keyword>
<evidence type="ECO:0000313" key="9">
    <source>
        <dbReference type="Proteomes" id="UP000248161"/>
    </source>
</evidence>
<evidence type="ECO:0000256" key="4">
    <source>
        <dbReference type="ARBA" id="ARBA00022989"/>
    </source>
</evidence>
<accession>A0A2V3HP10</accession>
<dbReference type="Gene3D" id="1.20.1640.10">
    <property type="entry name" value="Multidrug efflux transporter AcrB transmembrane domain"/>
    <property type="match status" value="1"/>
</dbReference>
<dbReference type="EMBL" id="PSPG01000023">
    <property type="protein sequence ID" value="PXF20775.1"/>
    <property type="molecule type" value="Genomic_DNA"/>
</dbReference>
<dbReference type="PROSITE" id="PS50156">
    <property type="entry name" value="SSD"/>
    <property type="match status" value="1"/>
</dbReference>
<name>A0A2V3HP10_9ARCH</name>
<evidence type="ECO:0000259" key="7">
    <source>
        <dbReference type="PROSITE" id="PS50156"/>
    </source>
</evidence>
<comment type="caution">
    <text evidence="8">The sequence shown here is derived from an EMBL/GenBank/DDBJ whole genome shotgun (WGS) entry which is preliminary data.</text>
</comment>
<dbReference type="Proteomes" id="UP000248161">
    <property type="component" value="Unassembled WGS sequence"/>
</dbReference>
<dbReference type="PANTHER" id="PTHR33406">
    <property type="entry name" value="MEMBRANE PROTEIN MJ1562-RELATED"/>
    <property type="match status" value="1"/>
</dbReference>
<protein>
    <recommendedName>
        <fullName evidence="7">SSD domain-containing protein</fullName>
    </recommendedName>
</protein>